<dbReference type="Proteomes" id="UP000008871">
    <property type="component" value="Chromosome"/>
</dbReference>
<dbReference type="SUPFAM" id="SSF110857">
    <property type="entry name" value="Gamma-glutamyl cyclotransferase-like"/>
    <property type="match status" value="1"/>
</dbReference>
<dbReference type="RefSeq" id="WP_011588839.1">
    <property type="nucleotide sequence ID" value="NC_008260.1"/>
</dbReference>
<keyword evidence="6" id="KW-1185">Reference proteome</keyword>
<evidence type="ECO:0000313" key="6">
    <source>
        <dbReference type="Proteomes" id="UP000008871"/>
    </source>
</evidence>
<dbReference type="Gene3D" id="3.10.490.10">
    <property type="entry name" value="Gamma-glutamyl cyclotransferase-like"/>
    <property type="match status" value="1"/>
</dbReference>
<dbReference type="EMBL" id="AM286690">
    <property type="protein sequence ID" value="CAL17006.1"/>
    <property type="molecule type" value="Genomic_DNA"/>
</dbReference>
<name>Q0VP92_ALCBS</name>
<dbReference type="InterPro" id="IPR036568">
    <property type="entry name" value="GGCT-like_sf"/>
</dbReference>
<dbReference type="STRING" id="393595.ABO_1558"/>
<keyword evidence="1" id="KW-0456">Lyase</keyword>
<evidence type="ECO:0000313" key="5">
    <source>
        <dbReference type="EMBL" id="CAL17006.1"/>
    </source>
</evidence>
<dbReference type="AlphaFoldDB" id="Q0VP92"/>
<dbReference type="PANTHER" id="PTHR12935:SF0">
    <property type="entry name" value="GAMMA-GLUTAMYLCYCLOTRANSFERASE"/>
    <property type="match status" value="1"/>
</dbReference>
<evidence type="ECO:0000256" key="2">
    <source>
        <dbReference type="PIRSR" id="PIRSR617939-1"/>
    </source>
</evidence>
<evidence type="ECO:0000256" key="1">
    <source>
        <dbReference type="ARBA" id="ARBA00023239"/>
    </source>
</evidence>
<dbReference type="InterPro" id="IPR009288">
    <property type="entry name" value="AIG2-like_dom"/>
</dbReference>
<dbReference type="eggNOG" id="COG2105">
    <property type="taxonomic scope" value="Bacteria"/>
</dbReference>
<dbReference type="HOGENOM" id="CLU_048475_4_0_6"/>
<dbReference type="InterPro" id="IPR013024">
    <property type="entry name" value="GGCT-like"/>
</dbReference>
<dbReference type="PANTHER" id="PTHR12935">
    <property type="entry name" value="GAMMA-GLUTAMYLCYCLOTRANSFERASE"/>
    <property type="match status" value="1"/>
</dbReference>
<feature type="active site" description="Proton acceptor" evidence="2">
    <location>
        <position position="85"/>
    </location>
</feature>
<dbReference type="CDD" id="cd06661">
    <property type="entry name" value="GGCT_like"/>
    <property type="match status" value="1"/>
</dbReference>
<accession>Q0VP92</accession>
<dbReference type="InterPro" id="IPR017939">
    <property type="entry name" value="G-Glutamylcylcotransferase"/>
</dbReference>
<organism evidence="5 6">
    <name type="scientific">Alcanivorax borkumensis (strain ATCC 700651 / DSM 11573 / NCIMB 13689 / SK2)</name>
    <dbReference type="NCBI Taxonomy" id="393595"/>
    <lineage>
        <taxon>Bacteria</taxon>
        <taxon>Pseudomonadati</taxon>
        <taxon>Pseudomonadota</taxon>
        <taxon>Gammaproteobacteria</taxon>
        <taxon>Oceanospirillales</taxon>
        <taxon>Alcanivoracaceae</taxon>
        <taxon>Alcanivorax</taxon>
    </lineage>
</organism>
<dbReference type="KEGG" id="abo:ABO_1558"/>
<feature type="binding site" evidence="3">
    <location>
        <begin position="6"/>
        <end position="11"/>
    </location>
    <ligand>
        <name>substrate</name>
    </ligand>
</feature>
<proteinExistence type="predicted"/>
<dbReference type="GO" id="GO:0003839">
    <property type="term" value="F:gamma-glutamylcyclotransferase activity"/>
    <property type="evidence" value="ECO:0007669"/>
    <property type="project" value="InterPro"/>
</dbReference>
<feature type="domain" description="Gamma-glutamylcyclotransferase AIG2-like" evidence="4">
    <location>
        <begin position="6"/>
        <end position="121"/>
    </location>
</feature>
<protein>
    <recommendedName>
        <fullName evidence="4">Gamma-glutamylcyclotransferase AIG2-like domain-containing protein</fullName>
    </recommendedName>
</protein>
<evidence type="ECO:0000259" key="4">
    <source>
        <dbReference type="Pfam" id="PF06094"/>
    </source>
</evidence>
<sequence>MECDYYFAYGSNMNPARMAVRGMRYRQSLRAQLPGWQLAFNKRAHGKEGIAYANIVNADHDGAEVQGVLYQLWDHREIERMDPFEGHPTRYCRERLLVQTDEGERHTWVYIANTEWQADDLRPERWYLNHLLSGRPWLSADYYRHLLATSCVDDFPPTLATP</sequence>
<evidence type="ECO:0000256" key="3">
    <source>
        <dbReference type="PIRSR" id="PIRSR617939-2"/>
    </source>
</evidence>
<gene>
    <name evidence="5" type="ordered locus">ABO_1558</name>
</gene>
<reference evidence="5 6" key="1">
    <citation type="journal article" date="2006" name="Nat. Biotechnol.">
        <title>Genome sequence of the ubiquitous hydrocarbon-degrading marine bacterium Alcanivorax borkumensis.</title>
        <authorList>
            <person name="Schneiker S."/>
            <person name="Martins dos Santos V.A.P."/>
            <person name="Bartels D."/>
            <person name="Bekel T."/>
            <person name="Brecht M."/>
            <person name="Buhrmester J."/>
            <person name="Chernikova T.N."/>
            <person name="Denaro R."/>
            <person name="Ferrer M."/>
            <person name="Gertler C."/>
            <person name="Goesmann A."/>
            <person name="Golyshina O.V."/>
            <person name="Kaminski F."/>
            <person name="Khachane A.N."/>
            <person name="Lang S."/>
            <person name="Linke B."/>
            <person name="McHardy A.C."/>
            <person name="Meyer F."/>
            <person name="Nechitaylo T."/>
            <person name="Puehler A."/>
            <person name="Regenhardt D."/>
            <person name="Rupp O."/>
            <person name="Sabirova J.S."/>
            <person name="Selbitschka W."/>
            <person name="Yakimov M.M."/>
            <person name="Timmis K.N."/>
            <person name="Vorhoelter F.-J."/>
            <person name="Weidner S."/>
            <person name="Kaiser O."/>
            <person name="Golyshin P.N."/>
        </authorList>
    </citation>
    <scope>NUCLEOTIDE SEQUENCE [LARGE SCALE GENOMIC DNA]</scope>
    <source>
        <strain evidence="6">ATCC 700651 / DSM 11573 / NCIMB 13689 / SK2</strain>
    </source>
</reference>
<dbReference type="Pfam" id="PF06094">
    <property type="entry name" value="GGACT"/>
    <property type="match status" value="1"/>
</dbReference>